<dbReference type="Pfam" id="PF11951">
    <property type="entry name" value="Fungal_trans_2"/>
    <property type="match status" value="1"/>
</dbReference>
<dbReference type="AlphaFoldDB" id="A0A0G2EHF5"/>
<evidence type="ECO:0000313" key="2">
    <source>
        <dbReference type="EMBL" id="KKY22277.1"/>
    </source>
</evidence>
<dbReference type="PANTHER" id="PTHR37540">
    <property type="entry name" value="TRANSCRIPTION FACTOR (ACR-2), PUTATIVE-RELATED-RELATED"/>
    <property type="match status" value="1"/>
</dbReference>
<dbReference type="EMBL" id="LCWF01000077">
    <property type="protein sequence ID" value="KKY22277.1"/>
    <property type="molecule type" value="Genomic_DNA"/>
</dbReference>
<feature type="region of interest" description="Disordered" evidence="1">
    <location>
        <begin position="65"/>
        <end position="150"/>
    </location>
</feature>
<sequence length="596" mass="67080">MIQTGVKTAPPATTMGDASAEGSGTFSGKFMFVGNVANDAKSGKQIRSHLMREYYRKERWKKCMNHRQERGGPEQDAQDPDSPPPKKKATAAQVSKGVNKRPRIETIPRPQTATVVAYTAKSPSPSPSLLPEPLFCPPLPKKSDDLSSASETAFSAYTPREGGQADEDEYHEPSTEHSLARLAARRSMRTLVEDFYIKRPSLCGSPGSEIFVGPFGYLPIKLNPTDHAVLQYYPRIPELVYGVEPSNRFAVHKTVFLPIAFLYPESLYMCLASANLYMTQRYGIADTSLTDFYKAKAYARIQEAMNKAESRYADSVVAGLCGSAALALGVSPGFSDESNMYEFMTHMMGLGQVMRMRGGQQSTRDNPRLDLGYTSIWLIIGKTWTEALGKIVPDGFEQYAKADIFDFIYDAKQLSGWLRQAVRWARSVAQFDAAQYATTLKQAETFNVDKPLYRVLKQPRALVEGSERRILFESAHHSFALLYIALAMFEFRDQPSDKDAFLDALRDGLKHNDISKAYTCTSLAWMLYQIFVEQPERNWLTLAFAKVAWRISDENFTKLKDFLLWMIYPIEGPVPFLTDEEIQEIERDALHDLVPP</sequence>
<evidence type="ECO:0000256" key="1">
    <source>
        <dbReference type="SAM" id="MobiDB-lite"/>
    </source>
</evidence>
<dbReference type="Proteomes" id="UP000053317">
    <property type="component" value="Unassembled WGS sequence"/>
</dbReference>
<keyword evidence="3" id="KW-1185">Reference proteome</keyword>
<protein>
    <submittedName>
        <fullName evidence="2">Uncharacterized protein</fullName>
    </submittedName>
</protein>
<proteinExistence type="predicted"/>
<dbReference type="OrthoDB" id="4206571at2759"/>
<name>A0A0G2EHF5_PHACM</name>
<reference evidence="2 3" key="2">
    <citation type="submission" date="2015-05" db="EMBL/GenBank/DDBJ databases">
        <authorList>
            <person name="Morales-Cruz A."/>
            <person name="Amrine K.C."/>
            <person name="Cantu D."/>
        </authorList>
    </citation>
    <scope>NUCLEOTIDE SEQUENCE [LARGE SCALE GENOMIC DNA]</scope>
    <source>
        <strain evidence="2">UCRPC4</strain>
    </source>
</reference>
<gene>
    <name evidence="2" type="ORF">UCRPC4_g03300</name>
</gene>
<dbReference type="InterPro" id="IPR021858">
    <property type="entry name" value="Fun_TF"/>
</dbReference>
<organism evidence="2 3">
    <name type="scientific">Phaeomoniella chlamydospora</name>
    <name type="common">Phaeoacremonium chlamydosporum</name>
    <dbReference type="NCBI Taxonomy" id="158046"/>
    <lineage>
        <taxon>Eukaryota</taxon>
        <taxon>Fungi</taxon>
        <taxon>Dikarya</taxon>
        <taxon>Ascomycota</taxon>
        <taxon>Pezizomycotina</taxon>
        <taxon>Eurotiomycetes</taxon>
        <taxon>Chaetothyriomycetidae</taxon>
        <taxon>Phaeomoniellales</taxon>
        <taxon>Phaeomoniellaceae</taxon>
        <taxon>Phaeomoniella</taxon>
    </lineage>
</organism>
<reference evidence="2 3" key="1">
    <citation type="submission" date="2015-05" db="EMBL/GenBank/DDBJ databases">
        <title>Distinctive expansion of gene families associated with plant cell wall degradation and secondary metabolism in the genomes of grapevine trunk pathogens.</title>
        <authorList>
            <person name="Lawrence D.P."/>
            <person name="Travadon R."/>
            <person name="Rolshausen P.E."/>
            <person name="Baumgartner K."/>
        </authorList>
    </citation>
    <scope>NUCLEOTIDE SEQUENCE [LARGE SCALE GENOMIC DNA]</scope>
    <source>
        <strain evidence="2">UCRPC4</strain>
    </source>
</reference>
<feature type="region of interest" description="Disordered" evidence="1">
    <location>
        <begin position="1"/>
        <end position="21"/>
    </location>
</feature>
<accession>A0A0G2EHF5</accession>
<comment type="caution">
    <text evidence="2">The sequence shown here is derived from an EMBL/GenBank/DDBJ whole genome shotgun (WGS) entry which is preliminary data.</text>
</comment>
<evidence type="ECO:0000313" key="3">
    <source>
        <dbReference type="Proteomes" id="UP000053317"/>
    </source>
</evidence>
<dbReference type="PANTHER" id="PTHR37540:SF10">
    <property type="entry name" value="SIGMA-70 REGION 2 FAMILY PROTEIN"/>
    <property type="match status" value="1"/>
</dbReference>
<feature type="compositionally biased region" description="Pro residues" evidence="1">
    <location>
        <begin position="124"/>
        <end position="140"/>
    </location>
</feature>